<dbReference type="EMBL" id="UINC01193497">
    <property type="protein sequence ID" value="SVE09142.1"/>
    <property type="molecule type" value="Genomic_DNA"/>
</dbReference>
<organism evidence="1">
    <name type="scientific">marine metagenome</name>
    <dbReference type="NCBI Taxonomy" id="408172"/>
    <lineage>
        <taxon>unclassified sequences</taxon>
        <taxon>metagenomes</taxon>
        <taxon>ecological metagenomes</taxon>
    </lineage>
</organism>
<proteinExistence type="predicted"/>
<gene>
    <name evidence="1" type="ORF">METZ01_LOCUS461996</name>
</gene>
<protein>
    <submittedName>
        <fullName evidence="1">Uncharacterized protein</fullName>
    </submittedName>
</protein>
<reference evidence="1" key="1">
    <citation type="submission" date="2018-05" db="EMBL/GenBank/DDBJ databases">
        <authorList>
            <person name="Lanie J.A."/>
            <person name="Ng W.-L."/>
            <person name="Kazmierczak K.M."/>
            <person name="Andrzejewski T.M."/>
            <person name="Davidsen T.M."/>
            <person name="Wayne K.J."/>
            <person name="Tettelin H."/>
            <person name="Glass J.I."/>
            <person name="Rusch D."/>
            <person name="Podicherti R."/>
            <person name="Tsui H.-C.T."/>
            <person name="Winkler M.E."/>
        </authorList>
    </citation>
    <scope>NUCLEOTIDE SEQUENCE</scope>
</reference>
<name>A0A383AN36_9ZZZZ</name>
<accession>A0A383AN36</accession>
<evidence type="ECO:0000313" key="1">
    <source>
        <dbReference type="EMBL" id="SVE09142.1"/>
    </source>
</evidence>
<dbReference type="AlphaFoldDB" id="A0A383AN36"/>
<sequence length="29" mass="3613">MKENDLSDLFEMMIRSFWMRFKITQNAET</sequence>